<protein>
    <recommendedName>
        <fullName evidence="1">TraC-like domain-containing protein</fullName>
    </recommendedName>
</protein>
<evidence type="ECO:0000313" key="3">
    <source>
        <dbReference type="Proteomes" id="UP000177907"/>
    </source>
</evidence>
<organism evidence="2 3">
    <name type="scientific">Candidatus Magasanikbacteria bacterium RIFOXYC2_FULL_42_28</name>
    <dbReference type="NCBI Taxonomy" id="1798704"/>
    <lineage>
        <taxon>Bacteria</taxon>
        <taxon>Candidatus Magasanikiibacteriota</taxon>
    </lineage>
</organism>
<dbReference type="Pfam" id="PF26593">
    <property type="entry name" value="TraC-like"/>
    <property type="match status" value="1"/>
</dbReference>
<dbReference type="AlphaFoldDB" id="A0A1F6NUK7"/>
<comment type="caution">
    <text evidence="2">The sequence shown here is derived from an EMBL/GenBank/DDBJ whole genome shotgun (WGS) entry which is preliminary data.</text>
</comment>
<evidence type="ECO:0000259" key="1">
    <source>
        <dbReference type="Pfam" id="PF26593"/>
    </source>
</evidence>
<accession>A0A1F6NUK7</accession>
<name>A0A1F6NUK7_9BACT</name>
<gene>
    <name evidence="2" type="ORF">A3J93_03715</name>
</gene>
<dbReference type="EMBL" id="MFQZ01000010">
    <property type="protein sequence ID" value="OGH87605.1"/>
    <property type="molecule type" value="Genomic_DNA"/>
</dbReference>
<proteinExistence type="predicted"/>
<dbReference type="InterPro" id="IPR058596">
    <property type="entry name" value="TraC-like_dom"/>
</dbReference>
<feature type="domain" description="TraC-like" evidence="1">
    <location>
        <begin position="27"/>
        <end position="207"/>
    </location>
</feature>
<dbReference type="Proteomes" id="UP000177907">
    <property type="component" value="Unassembled WGS sequence"/>
</dbReference>
<evidence type="ECO:0000313" key="2">
    <source>
        <dbReference type="EMBL" id="OGH87605.1"/>
    </source>
</evidence>
<reference evidence="2 3" key="1">
    <citation type="journal article" date="2016" name="Nat. Commun.">
        <title>Thousands of microbial genomes shed light on interconnected biogeochemical processes in an aquifer system.</title>
        <authorList>
            <person name="Anantharaman K."/>
            <person name="Brown C.T."/>
            <person name="Hug L.A."/>
            <person name="Sharon I."/>
            <person name="Castelle C.J."/>
            <person name="Probst A.J."/>
            <person name="Thomas B.C."/>
            <person name="Singh A."/>
            <person name="Wilkins M.J."/>
            <person name="Karaoz U."/>
            <person name="Brodie E.L."/>
            <person name="Williams K.H."/>
            <person name="Hubbard S.S."/>
            <person name="Banfield J.F."/>
        </authorList>
    </citation>
    <scope>NUCLEOTIDE SEQUENCE [LARGE SCALE GENOMIC DNA]</scope>
</reference>
<dbReference type="STRING" id="1798704.A3J93_03715"/>
<sequence length="228" mass="26254">MKNKAVAKKKVALISAQKHLFIAEIKQDTVILKDGTLRAVLMVSSLNFALKNEDEQTAIVSSYVGFLNSLDHPLQILIQSRELYIKPYLDDLAKHEHEQTNELLRTQIADYRSFVSELVELGQITSKQFYVVVPYDPLSNKKRSFWSRAQEVLNPISAVKLKDEKFLQRKYDLDQRVRLVESGLSSMGLEVKRLDTQTLIELYFSSYNPDIALSEHLPEINKIQVEEE</sequence>